<keyword evidence="5" id="KW-0687">Ribonucleoprotein</keyword>
<evidence type="ECO:0000313" key="7">
    <source>
        <dbReference type="EMBL" id="ETJ29284.1"/>
    </source>
</evidence>
<dbReference type="PANTHER" id="PTHR11831:SF4">
    <property type="entry name" value="SMALL RIBOSOMAL SUBUNIT PROTEIN US4M"/>
    <property type="match status" value="1"/>
</dbReference>
<dbReference type="Pfam" id="PF01479">
    <property type="entry name" value="S4"/>
    <property type="match status" value="1"/>
</dbReference>
<keyword evidence="3" id="KW-0694">RNA-binding</keyword>
<evidence type="ECO:0000256" key="2">
    <source>
        <dbReference type="ARBA" id="ARBA00022730"/>
    </source>
</evidence>
<dbReference type="SMART" id="SM00363">
    <property type="entry name" value="S4"/>
    <property type="match status" value="1"/>
</dbReference>
<protein>
    <submittedName>
        <fullName evidence="7">30S ribosomal protein S4 2</fullName>
    </submittedName>
</protein>
<dbReference type="CDD" id="cd00165">
    <property type="entry name" value="S4"/>
    <property type="match status" value="1"/>
</dbReference>
<dbReference type="GO" id="GO:0042274">
    <property type="term" value="P:ribosomal small subunit biogenesis"/>
    <property type="evidence" value="ECO:0007669"/>
    <property type="project" value="TreeGrafter"/>
</dbReference>
<name>W1XKE9_9ZZZZ</name>
<evidence type="ECO:0000259" key="6">
    <source>
        <dbReference type="SMART" id="SM00363"/>
    </source>
</evidence>
<dbReference type="GO" id="GO:0015935">
    <property type="term" value="C:small ribosomal subunit"/>
    <property type="evidence" value="ECO:0007669"/>
    <property type="project" value="TreeGrafter"/>
</dbReference>
<gene>
    <name evidence="7" type="ORF">Q604_UNBC16174G0001</name>
</gene>
<dbReference type="InterPro" id="IPR022801">
    <property type="entry name" value="Ribosomal_uS4"/>
</dbReference>
<evidence type="ECO:0000256" key="1">
    <source>
        <dbReference type="ARBA" id="ARBA00007465"/>
    </source>
</evidence>
<dbReference type="PROSITE" id="PS50889">
    <property type="entry name" value="S4"/>
    <property type="match status" value="1"/>
</dbReference>
<feature type="non-terminal residue" evidence="7">
    <location>
        <position position="73"/>
    </location>
</feature>
<dbReference type="InterPro" id="IPR002942">
    <property type="entry name" value="S4_RNA-bd"/>
</dbReference>
<evidence type="ECO:0000256" key="4">
    <source>
        <dbReference type="ARBA" id="ARBA00022980"/>
    </source>
</evidence>
<sequence length="73" mass="8268">ALMANSYWGFRFASSLAQARQMVVHGHILVNGEKVNIPSFNVNIGDVVALREKSQKNEMFRDNFLSNILNVYP</sequence>
<dbReference type="PANTHER" id="PTHR11831">
    <property type="entry name" value="30S 40S RIBOSOMAL PROTEIN"/>
    <property type="match status" value="1"/>
</dbReference>
<accession>W1XKE9</accession>
<evidence type="ECO:0000256" key="5">
    <source>
        <dbReference type="ARBA" id="ARBA00023274"/>
    </source>
</evidence>
<dbReference type="SUPFAM" id="SSF55174">
    <property type="entry name" value="Alpha-L RNA-binding motif"/>
    <property type="match status" value="1"/>
</dbReference>
<dbReference type="GO" id="GO:0019843">
    <property type="term" value="F:rRNA binding"/>
    <property type="evidence" value="ECO:0007669"/>
    <property type="project" value="UniProtKB-KW"/>
</dbReference>
<proteinExistence type="inferred from homology"/>
<keyword evidence="2" id="KW-0699">rRNA-binding</keyword>
<dbReference type="GO" id="GO:0003735">
    <property type="term" value="F:structural constituent of ribosome"/>
    <property type="evidence" value="ECO:0007669"/>
    <property type="project" value="TreeGrafter"/>
</dbReference>
<feature type="non-terminal residue" evidence="7">
    <location>
        <position position="1"/>
    </location>
</feature>
<dbReference type="EMBL" id="AZMM01016174">
    <property type="protein sequence ID" value="ETJ29284.1"/>
    <property type="molecule type" value="Genomic_DNA"/>
</dbReference>
<comment type="caution">
    <text evidence="7">The sequence shown here is derived from an EMBL/GenBank/DDBJ whole genome shotgun (WGS) entry which is preliminary data.</text>
</comment>
<feature type="domain" description="RNA-binding S4" evidence="6">
    <location>
        <begin position="2"/>
        <end position="64"/>
    </location>
</feature>
<evidence type="ECO:0000256" key="3">
    <source>
        <dbReference type="ARBA" id="ARBA00022884"/>
    </source>
</evidence>
<dbReference type="AlphaFoldDB" id="W1XKE9"/>
<dbReference type="Gene3D" id="3.10.290.10">
    <property type="entry name" value="RNA-binding S4 domain"/>
    <property type="match status" value="1"/>
</dbReference>
<comment type="similarity">
    <text evidence="1">Belongs to the universal ribosomal protein uS4 family.</text>
</comment>
<reference evidence="7" key="1">
    <citation type="submission" date="2013-12" db="EMBL/GenBank/DDBJ databases">
        <title>A Varibaculum cambriense genome reconstructed from a premature infant gut community with otherwise low bacterial novelty that shifts toward anaerobic metabolism during the third week of life.</title>
        <authorList>
            <person name="Brown C.T."/>
            <person name="Sharon I."/>
            <person name="Thomas B.C."/>
            <person name="Castelle C.J."/>
            <person name="Morowitz M.J."/>
            <person name="Banfield J.F."/>
        </authorList>
    </citation>
    <scope>NUCLEOTIDE SEQUENCE</scope>
</reference>
<dbReference type="InterPro" id="IPR036986">
    <property type="entry name" value="S4_RNA-bd_sf"/>
</dbReference>
<keyword evidence="4 7" id="KW-0689">Ribosomal protein</keyword>
<organism evidence="7">
    <name type="scientific">human gut metagenome</name>
    <dbReference type="NCBI Taxonomy" id="408170"/>
    <lineage>
        <taxon>unclassified sequences</taxon>
        <taxon>metagenomes</taxon>
        <taxon>organismal metagenomes</taxon>
    </lineage>
</organism>